<evidence type="ECO:0000256" key="2">
    <source>
        <dbReference type="SAM" id="MobiDB-lite"/>
    </source>
</evidence>
<keyword evidence="1" id="KW-0175">Coiled coil</keyword>
<feature type="transmembrane region" description="Helical" evidence="3">
    <location>
        <begin position="6"/>
        <end position="28"/>
    </location>
</feature>
<keyword evidence="3" id="KW-0472">Membrane</keyword>
<dbReference type="Proteomes" id="UP000070544">
    <property type="component" value="Unassembled WGS sequence"/>
</dbReference>
<name>A0A139AZ93_GONPJ</name>
<feature type="coiled-coil region" evidence="1">
    <location>
        <begin position="105"/>
        <end position="135"/>
    </location>
</feature>
<feature type="region of interest" description="Disordered" evidence="2">
    <location>
        <begin position="153"/>
        <end position="184"/>
    </location>
</feature>
<organism evidence="4 5">
    <name type="scientific">Gonapodya prolifera (strain JEL478)</name>
    <name type="common">Monoblepharis prolifera</name>
    <dbReference type="NCBI Taxonomy" id="1344416"/>
    <lineage>
        <taxon>Eukaryota</taxon>
        <taxon>Fungi</taxon>
        <taxon>Fungi incertae sedis</taxon>
        <taxon>Chytridiomycota</taxon>
        <taxon>Chytridiomycota incertae sedis</taxon>
        <taxon>Monoblepharidomycetes</taxon>
        <taxon>Monoblepharidales</taxon>
        <taxon>Gonapodyaceae</taxon>
        <taxon>Gonapodya</taxon>
    </lineage>
</organism>
<dbReference type="AlphaFoldDB" id="A0A139AZ93"/>
<evidence type="ECO:0000313" key="5">
    <source>
        <dbReference type="Proteomes" id="UP000070544"/>
    </source>
</evidence>
<feature type="transmembrane region" description="Helical" evidence="3">
    <location>
        <begin position="224"/>
        <end position="243"/>
    </location>
</feature>
<dbReference type="EMBL" id="KQ965731">
    <property type="protein sequence ID" value="KXS22020.1"/>
    <property type="molecule type" value="Genomic_DNA"/>
</dbReference>
<evidence type="ECO:0000313" key="4">
    <source>
        <dbReference type="EMBL" id="KXS22020.1"/>
    </source>
</evidence>
<feature type="transmembrane region" description="Helical" evidence="3">
    <location>
        <begin position="297"/>
        <end position="317"/>
    </location>
</feature>
<accession>A0A139AZ93</accession>
<keyword evidence="3" id="KW-1133">Transmembrane helix</keyword>
<evidence type="ECO:0000256" key="3">
    <source>
        <dbReference type="SAM" id="Phobius"/>
    </source>
</evidence>
<dbReference type="OrthoDB" id="10581894at2759"/>
<evidence type="ECO:0000256" key="1">
    <source>
        <dbReference type="SAM" id="Coils"/>
    </source>
</evidence>
<sequence length="352" mass="38470">MSVPAILVAHGTLLLLTCAASFAAAFLLPRNGTRRTIFAVLAAVSLAITWRIWARWASQDAGWDGSVLSESFLDLLISSASASSSSMPGWWWACQPLLLLSTLSLRAWEEGVDQLEREVDNIESQELERRAKEKRDKVEAEVIANGGSVAVKKSIKKRKETEARSGKDANGQQGDKKGAQEGEFESMSEVEKLAEVHTALFGGVSVGSLLFFGGVQEKGIKDRYVPPSVYIPIFTSLICTYSLPFIPSGTENRGAFLFVLILLRVGCLLPIILQLADPLASLVRHEPTMLHPRAAHLYRFIGAFNLVYVAIVMALAWGDDADGWLINIVHVPVERWVGSRGGIPCDFNVLPP</sequence>
<gene>
    <name evidence="4" type="ORF">M427DRAFT_162117</name>
</gene>
<reference evidence="4 5" key="1">
    <citation type="journal article" date="2015" name="Genome Biol. Evol.">
        <title>Phylogenomic analyses indicate that early fungi evolved digesting cell walls of algal ancestors of land plants.</title>
        <authorList>
            <person name="Chang Y."/>
            <person name="Wang S."/>
            <person name="Sekimoto S."/>
            <person name="Aerts A.L."/>
            <person name="Choi C."/>
            <person name="Clum A."/>
            <person name="LaButti K.M."/>
            <person name="Lindquist E.A."/>
            <person name="Yee Ngan C."/>
            <person name="Ohm R.A."/>
            <person name="Salamov A.A."/>
            <person name="Grigoriev I.V."/>
            <person name="Spatafora J.W."/>
            <person name="Berbee M.L."/>
        </authorList>
    </citation>
    <scope>NUCLEOTIDE SEQUENCE [LARGE SCALE GENOMIC DNA]</scope>
    <source>
        <strain evidence="4 5">JEL478</strain>
    </source>
</reference>
<feature type="transmembrane region" description="Helical" evidence="3">
    <location>
        <begin position="35"/>
        <end position="53"/>
    </location>
</feature>
<protein>
    <submittedName>
        <fullName evidence="4">Uncharacterized protein</fullName>
    </submittedName>
</protein>
<feature type="transmembrane region" description="Helical" evidence="3">
    <location>
        <begin position="255"/>
        <end position="276"/>
    </location>
</feature>
<proteinExistence type="predicted"/>
<keyword evidence="5" id="KW-1185">Reference proteome</keyword>
<keyword evidence="3" id="KW-0812">Transmembrane</keyword>